<evidence type="ECO:0000313" key="9">
    <source>
        <dbReference type="EMBL" id="KAK6759868.1"/>
    </source>
</evidence>
<protein>
    <recommendedName>
        <fullName evidence="2">Tumor protein p53-inducible protein 11</fullName>
    </recommendedName>
    <alternativeName>
        <fullName evidence="7">p53-induced gene 11 protein</fullName>
    </alternativeName>
</protein>
<feature type="transmembrane region" description="Helical" evidence="8">
    <location>
        <begin position="185"/>
        <end position="206"/>
    </location>
</feature>
<keyword evidence="10" id="KW-1185">Reference proteome</keyword>
<reference evidence="9 10" key="1">
    <citation type="submission" date="2023-08" db="EMBL/GenBank/DDBJ databases">
        <title>A Necator americanus chromosomal reference genome.</title>
        <authorList>
            <person name="Ilik V."/>
            <person name="Petrzelkova K.J."/>
            <person name="Pardy F."/>
            <person name="Fuh T."/>
            <person name="Niatou-Singa F.S."/>
            <person name="Gouil Q."/>
            <person name="Baker L."/>
            <person name="Ritchie M.E."/>
            <person name="Jex A.R."/>
            <person name="Gazzola D."/>
            <person name="Li H."/>
            <person name="Toshio Fujiwara R."/>
            <person name="Zhan B."/>
            <person name="Aroian R.V."/>
            <person name="Pafco B."/>
            <person name="Schwarz E.M."/>
        </authorList>
    </citation>
    <scope>NUCLEOTIDE SEQUENCE [LARGE SCALE GENOMIC DNA]</scope>
    <source>
        <strain evidence="9 10">Aroian</strain>
        <tissue evidence="9">Whole animal</tissue>
    </source>
</reference>
<keyword evidence="6 8" id="KW-0472">Membrane</keyword>
<evidence type="ECO:0000256" key="2">
    <source>
        <dbReference type="ARBA" id="ARBA00019449"/>
    </source>
</evidence>
<dbReference type="Pfam" id="PF14936">
    <property type="entry name" value="p53-inducible11"/>
    <property type="match status" value="1"/>
</dbReference>
<dbReference type="PANTHER" id="PTHR31584:SF1">
    <property type="entry name" value="TUMOR PROTEIN P53-INDUCIBLE PROTEIN 11"/>
    <property type="match status" value="1"/>
</dbReference>
<dbReference type="InterPro" id="IPR028266">
    <property type="entry name" value="TP53I11"/>
</dbReference>
<feature type="transmembrane region" description="Helical" evidence="8">
    <location>
        <begin position="258"/>
        <end position="281"/>
    </location>
</feature>
<evidence type="ECO:0000256" key="3">
    <source>
        <dbReference type="ARBA" id="ARBA00022553"/>
    </source>
</evidence>
<sequence length="346" mass="39653">MMLLRQPKDRIHQTPLLRLTFEAQGLVAIFSQYDMNMNTSDNRLTGLRQEERNGMYEAHKVYELRSSRFMVAQHIFRILEKAVCKNFKQFTYFSMSVNMLPDIILSERSNTTIMDISSAPANIRHKPFLTEDRKQSASDLQSRLKTRKLLGVGELAKDNGDIYRSKISQLLGINESFYVRLPRGLLYWNSLNTLYFYLIGFLSLVTPSLSFRLDFGVDIKTDESAFVIRIYGACLLSFGILLRSILLQRENRTEIATLLLVTALLQALQLSACLLCGHRYLFPCMLRIIAIVGNLVYHNFVDGQGGVYRQVLRVIEDYSILTSSCETRDTSVEKKASATLKPMKNE</sequence>
<proteinExistence type="predicted"/>
<comment type="caution">
    <text evidence="9">The sequence shown here is derived from an EMBL/GenBank/DDBJ whole genome shotgun (WGS) entry which is preliminary data.</text>
</comment>
<dbReference type="PANTHER" id="PTHR31584">
    <property type="entry name" value="TUMOR PROTEIN P53-INDUCIBLE PROTEIN 11"/>
    <property type="match status" value="1"/>
</dbReference>
<evidence type="ECO:0000313" key="10">
    <source>
        <dbReference type="Proteomes" id="UP001303046"/>
    </source>
</evidence>
<evidence type="ECO:0000256" key="1">
    <source>
        <dbReference type="ARBA" id="ARBA00004141"/>
    </source>
</evidence>
<gene>
    <name evidence="9" type="primary">Necator_chrX.g21600</name>
    <name evidence="9" type="ORF">RB195_021439</name>
</gene>
<dbReference type="EMBL" id="JAVFWL010000006">
    <property type="protein sequence ID" value="KAK6759868.1"/>
    <property type="molecule type" value="Genomic_DNA"/>
</dbReference>
<keyword evidence="3" id="KW-0597">Phosphoprotein</keyword>
<feature type="transmembrane region" description="Helical" evidence="8">
    <location>
        <begin position="226"/>
        <end position="246"/>
    </location>
</feature>
<keyword evidence="4 8" id="KW-0812">Transmembrane</keyword>
<organism evidence="9 10">
    <name type="scientific">Necator americanus</name>
    <name type="common">Human hookworm</name>
    <dbReference type="NCBI Taxonomy" id="51031"/>
    <lineage>
        <taxon>Eukaryota</taxon>
        <taxon>Metazoa</taxon>
        <taxon>Ecdysozoa</taxon>
        <taxon>Nematoda</taxon>
        <taxon>Chromadorea</taxon>
        <taxon>Rhabditida</taxon>
        <taxon>Rhabditina</taxon>
        <taxon>Rhabditomorpha</taxon>
        <taxon>Strongyloidea</taxon>
        <taxon>Ancylostomatidae</taxon>
        <taxon>Bunostominae</taxon>
        <taxon>Necator</taxon>
    </lineage>
</organism>
<evidence type="ECO:0000256" key="8">
    <source>
        <dbReference type="SAM" id="Phobius"/>
    </source>
</evidence>
<keyword evidence="5 8" id="KW-1133">Transmembrane helix</keyword>
<evidence type="ECO:0000256" key="4">
    <source>
        <dbReference type="ARBA" id="ARBA00022692"/>
    </source>
</evidence>
<evidence type="ECO:0000256" key="7">
    <source>
        <dbReference type="ARBA" id="ARBA00032100"/>
    </source>
</evidence>
<name>A0ABR1EB97_NECAM</name>
<evidence type="ECO:0000256" key="5">
    <source>
        <dbReference type="ARBA" id="ARBA00022989"/>
    </source>
</evidence>
<comment type="subcellular location">
    <subcellularLocation>
        <location evidence="1">Membrane</location>
        <topology evidence="1">Multi-pass membrane protein</topology>
    </subcellularLocation>
</comment>
<accession>A0ABR1EB97</accession>
<evidence type="ECO:0000256" key="6">
    <source>
        <dbReference type="ARBA" id="ARBA00023136"/>
    </source>
</evidence>
<dbReference type="Proteomes" id="UP001303046">
    <property type="component" value="Unassembled WGS sequence"/>
</dbReference>